<accession>A0A6G1DBS4</accession>
<sequence>MTDRSSDGGAETLGEMEKEEATRCAGGARGARLWTHGPHRHRPPSSALSHARLVGIAFNYHTKEGELIKGASKPV</sequence>
<dbReference type="Proteomes" id="UP000479710">
    <property type="component" value="Unassembled WGS sequence"/>
</dbReference>
<feature type="compositionally biased region" description="Low complexity" evidence="1">
    <location>
        <begin position="23"/>
        <end position="32"/>
    </location>
</feature>
<evidence type="ECO:0000313" key="3">
    <source>
        <dbReference type="Proteomes" id="UP000479710"/>
    </source>
</evidence>
<feature type="region of interest" description="Disordered" evidence="1">
    <location>
        <begin position="1"/>
        <end position="46"/>
    </location>
</feature>
<dbReference type="EMBL" id="SPHZ02000006">
    <property type="protein sequence ID" value="KAF0909907.1"/>
    <property type="molecule type" value="Genomic_DNA"/>
</dbReference>
<name>A0A6G1DBS4_9ORYZ</name>
<organism evidence="2 3">
    <name type="scientific">Oryza meyeriana var. granulata</name>
    <dbReference type="NCBI Taxonomy" id="110450"/>
    <lineage>
        <taxon>Eukaryota</taxon>
        <taxon>Viridiplantae</taxon>
        <taxon>Streptophyta</taxon>
        <taxon>Embryophyta</taxon>
        <taxon>Tracheophyta</taxon>
        <taxon>Spermatophyta</taxon>
        <taxon>Magnoliopsida</taxon>
        <taxon>Liliopsida</taxon>
        <taxon>Poales</taxon>
        <taxon>Poaceae</taxon>
        <taxon>BOP clade</taxon>
        <taxon>Oryzoideae</taxon>
        <taxon>Oryzeae</taxon>
        <taxon>Oryzinae</taxon>
        <taxon>Oryza</taxon>
        <taxon>Oryza meyeriana</taxon>
    </lineage>
</organism>
<dbReference type="AlphaFoldDB" id="A0A6G1DBS4"/>
<keyword evidence="3" id="KW-1185">Reference proteome</keyword>
<evidence type="ECO:0000313" key="2">
    <source>
        <dbReference type="EMBL" id="KAF0909907.1"/>
    </source>
</evidence>
<reference evidence="2 3" key="1">
    <citation type="submission" date="2019-11" db="EMBL/GenBank/DDBJ databases">
        <title>Whole genome sequence of Oryza granulata.</title>
        <authorList>
            <person name="Li W."/>
        </authorList>
    </citation>
    <scope>NUCLEOTIDE SEQUENCE [LARGE SCALE GENOMIC DNA]</scope>
    <source>
        <strain evidence="3">cv. Menghai</strain>
        <tissue evidence="2">Leaf</tissue>
    </source>
</reference>
<evidence type="ECO:0000256" key="1">
    <source>
        <dbReference type="SAM" id="MobiDB-lite"/>
    </source>
</evidence>
<proteinExistence type="predicted"/>
<protein>
    <submittedName>
        <fullName evidence="2">Uncharacterized protein</fullName>
    </submittedName>
</protein>
<comment type="caution">
    <text evidence="2">The sequence shown here is derived from an EMBL/GenBank/DDBJ whole genome shotgun (WGS) entry which is preliminary data.</text>
</comment>
<gene>
    <name evidence="2" type="ORF">E2562_001172</name>
</gene>